<keyword evidence="4 12" id="KW-0863">Zinc-finger</keyword>
<evidence type="ECO:0000256" key="6">
    <source>
        <dbReference type="ARBA" id="ARBA00023015"/>
    </source>
</evidence>
<dbReference type="CDD" id="cd15545">
    <property type="entry name" value="PHD_BAZ2A_like"/>
    <property type="match status" value="1"/>
</dbReference>
<feature type="domain" description="PHD-type" evidence="15">
    <location>
        <begin position="619"/>
        <end position="666"/>
    </location>
</feature>
<evidence type="ECO:0000259" key="15">
    <source>
        <dbReference type="PROSITE" id="PS50016"/>
    </source>
</evidence>
<comment type="similarity">
    <text evidence="2">Belongs to the WAL family.</text>
</comment>
<dbReference type="InterPro" id="IPR011011">
    <property type="entry name" value="Znf_FYVE_PHD"/>
</dbReference>
<dbReference type="OrthoDB" id="784962at2759"/>
<evidence type="ECO:0000256" key="4">
    <source>
        <dbReference type="ARBA" id="ARBA00022771"/>
    </source>
</evidence>
<evidence type="ECO:0000259" key="14">
    <source>
        <dbReference type="PROSITE" id="PS50014"/>
    </source>
</evidence>
<gene>
    <name evidence="16" type="ORF">ONB1V03_LOCUS14120</name>
</gene>
<dbReference type="PANTHER" id="PTHR45915">
    <property type="entry name" value="TRANSCRIPTION INTERMEDIARY FACTOR"/>
    <property type="match status" value="1"/>
</dbReference>
<feature type="compositionally biased region" description="Polar residues" evidence="13">
    <location>
        <begin position="420"/>
        <end position="430"/>
    </location>
</feature>
<evidence type="ECO:0000256" key="2">
    <source>
        <dbReference type="ARBA" id="ARBA00007444"/>
    </source>
</evidence>
<dbReference type="GO" id="GO:0000785">
    <property type="term" value="C:chromatin"/>
    <property type="evidence" value="ECO:0007669"/>
    <property type="project" value="TreeGrafter"/>
</dbReference>
<feature type="domain" description="PHD-type" evidence="15">
    <location>
        <begin position="565"/>
        <end position="615"/>
    </location>
</feature>
<dbReference type="Gene3D" id="3.30.40.10">
    <property type="entry name" value="Zinc/RING finger domain, C3HC4 (zinc finger)"/>
    <property type="match status" value="2"/>
</dbReference>
<dbReference type="PRINTS" id="PR00503">
    <property type="entry name" value="BROMODOMAIN"/>
</dbReference>
<accession>A0A7R9QUN9</accession>
<feature type="region of interest" description="Disordered" evidence="13">
    <location>
        <begin position="202"/>
        <end position="241"/>
    </location>
</feature>
<dbReference type="EMBL" id="OC927916">
    <property type="protein sequence ID" value="CAD7657490.1"/>
    <property type="molecule type" value="Genomic_DNA"/>
</dbReference>
<feature type="compositionally biased region" description="Polar residues" evidence="13">
    <location>
        <begin position="33"/>
        <end position="43"/>
    </location>
</feature>
<feature type="compositionally biased region" description="Polar residues" evidence="13">
    <location>
        <begin position="206"/>
        <end position="241"/>
    </location>
</feature>
<dbReference type="InterPro" id="IPR013083">
    <property type="entry name" value="Znf_RING/FYVE/PHD"/>
</dbReference>
<dbReference type="SMART" id="SM00297">
    <property type="entry name" value="BROMO"/>
    <property type="match status" value="1"/>
</dbReference>
<feature type="region of interest" description="Disordered" evidence="13">
    <location>
        <begin position="1"/>
        <end position="43"/>
    </location>
</feature>
<keyword evidence="17" id="KW-1185">Reference proteome</keyword>
<evidence type="ECO:0000256" key="3">
    <source>
        <dbReference type="ARBA" id="ARBA00022723"/>
    </source>
</evidence>
<keyword evidence="5" id="KW-0862">Zinc</keyword>
<dbReference type="PANTHER" id="PTHR45915:SF2">
    <property type="entry name" value="TOUTATIS, ISOFORM E"/>
    <property type="match status" value="1"/>
</dbReference>
<evidence type="ECO:0000256" key="7">
    <source>
        <dbReference type="ARBA" id="ARBA00023054"/>
    </source>
</evidence>
<feature type="domain" description="Bromo" evidence="14">
    <location>
        <begin position="752"/>
        <end position="822"/>
    </location>
</feature>
<organism evidence="16">
    <name type="scientific">Oppiella nova</name>
    <dbReference type="NCBI Taxonomy" id="334625"/>
    <lineage>
        <taxon>Eukaryota</taxon>
        <taxon>Metazoa</taxon>
        <taxon>Ecdysozoa</taxon>
        <taxon>Arthropoda</taxon>
        <taxon>Chelicerata</taxon>
        <taxon>Arachnida</taxon>
        <taxon>Acari</taxon>
        <taxon>Acariformes</taxon>
        <taxon>Sarcoptiformes</taxon>
        <taxon>Oribatida</taxon>
        <taxon>Brachypylina</taxon>
        <taxon>Oppioidea</taxon>
        <taxon>Oppiidae</taxon>
        <taxon>Oppiella</taxon>
    </lineage>
</organism>
<keyword evidence="9" id="KW-0804">Transcription</keyword>
<feature type="compositionally biased region" description="Low complexity" evidence="13">
    <location>
        <begin position="698"/>
        <end position="707"/>
    </location>
</feature>
<feature type="compositionally biased region" description="Basic and acidic residues" evidence="13">
    <location>
        <begin position="442"/>
        <end position="454"/>
    </location>
</feature>
<dbReference type="Pfam" id="PF00439">
    <property type="entry name" value="Bromodomain"/>
    <property type="match status" value="1"/>
</dbReference>
<dbReference type="Proteomes" id="UP000728032">
    <property type="component" value="Unassembled WGS sequence"/>
</dbReference>
<dbReference type="SUPFAM" id="SSF57903">
    <property type="entry name" value="FYVE/PHD zinc finger"/>
    <property type="match status" value="2"/>
</dbReference>
<protein>
    <recommendedName>
        <fullName evidence="18">Bromodomain adjacent to zinc finger domain protein 2B</fullName>
    </recommendedName>
</protein>
<feature type="compositionally biased region" description="Basic and acidic residues" evidence="13">
    <location>
        <begin position="721"/>
        <end position="737"/>
    </location>
</feature>
<dbReference type="PROSITE" id="PS50016">
    <property type="entry name" value="ZF_PHD_2"/>
    <property type="match status" value="2"/>
</dbReference>
<dbReference type="PROSITE" id="PS50014">
    <property type="entry name" value="BROMODOMAIN_2"/>
    <property type="match status" value="1"/>
</dbReference>
<dbReference type="InterPro" id="IPR001487">
    <property type="entry name" value="Bromodomain"/>
</dbReference>
<evidence type="ECO:0000256" key="13">
    <source>
        <dbReference type="SAM" id="MobiDB-lite"/>
    </source>
</evidence>
<dbReference type="AlphaFoldDB" id="A0A7R9QUN9"/>
<reference evidence="16" key="1">
    <citation type="submission" date="2020-11" db="EMBL/GenBank/DDBJ databases">
        <authorList>
            <person name="Tran Van P."/>
        </authorList>
    </citation>
    <scope>NUCLEOTIDE SEQUENCE</scope>
</reference>
<evidence type="ECO:0000313" key="17">
    <source>
        <dbReference type="Proteomes" id="UP000728032"/>
    </source>
</evidence>
<sequence>EEEEEEDNNSVAENNVDKNNSKKQKKVSVDNIGSDNPSSLQSDSQWMSPFFASVLAGSLILNNETNGVSNSGTTASQLPLSFPFGLDLANNSSAGLGGSALKGSQSDKTWFSVLPRMPCDESVCQSSQSDLSHSNKSHNSLKPSIKSIDTNSLTQQQKLLQQSPLSSLMNGLPSNLFMQAFLYPHILSSLFNQHSLGGGPCPPDTSPFSFGSALNKNTSNVSQSAESTNSDPQESTKPMISTTNSDVLVDNELDICPPLQKRIAQQREQQYERPQKIGREYQFGWWRITDSSQLKIMLEVLHNRGVRERQLHKHLTKYLNYASQSCKSNVAELEITDMDRKIAEMCAFGAPKDGKCPHDLCATSEWCREVALRFDISVVEQIEALEEKIATSSMQIRNWKPMPRISCNENMKFRDAAAFVTSTPSDSSDLQTNDTDEDNENSSDKNSEENESQKECQTSEESNAESDEINPVNVGRDRLLGLEAVIERRYLKPPLGFKSNTILVSTNSSDVGPMDDYNDNVADENATSGLLRWRDAVRECRCSAEIALCLHFLETCIAWDKSIMRASCQFCGSGENEAQLLLCDGCDKGYHMYCFKPKMESIPEGDWFCFECQNKNTIDKVCVVCGKKGKLLNCDSCAKVFHPNCLDPPITKPLKGKWICHMCGRKPKKPIPQKSSKKSQNYTSEEKLIESINNTSNAVNTSSTISAPKESSKRLSNGTNKSEKETKKEKKTKQSDKSSELNSCKIILDAMEGHEHCWPFLLPVNTKQFPTYKKIIKKPMDTTTIRSKLDASSYKNKEDFSQDVRLIFDNCVTFNEDESPVGQAGHNLRAFFETQWKELFGS</sequence>
<feature type="non-terminal residue" evidence="16">
    <location>
        <position position="842"/>
    </location>
</feature>
<evidence type="ECO:0000256" key="1">
    <source>
        <dbReference type="ARBA" id="ARBA00004123"/>
    </source>
</evidence>
<keyword evidence="8 11" id="KW-0103">Bromodomain</keyword>
<evidence type="ECO:0000313" key="16">
    <source>
        <dbReference type="EMBL" id="CAD7657490.1"/>
    </source>
</evidence>
<feature type="region of interest" description="Disordered" evidence="13">
    <location>
        <begin position="420"/>
        <end position="470"/>
    </location>
</feature>
<proteinExistence type="inferred from homology"/>
<feature type="region of interest" description="Disordered" evidence="13">
    <location>
        <begin position="698"/>
        <end position="737"/>
    </location>
</feature>
<dbReference type="Pfam" id="PF00628">
    <property type="entry name" value="PHD"/>
    <property type="match status" value="2"/>
</dbReference>
<name>A0A7R9QUN9_9ACAR</name>
<evidence type="ECO:0008006" key="18">
    <source>
        <dbReference type="Google" id="ProtNLM"/>
    </source>
</evidence>
<evidence type="ECO:0000256" key="12">
    <source>
        <dbReference type="PROSITE-ProRule" id="PRU00146"/>
    </source>
</evidence>
<evidence type="ECO:0000256" key="10">
    <source>
        <dbReference type="ARBA" id="ARBA00023242"/>
    </source>
</evidence>
<keyword evidence="6" id="KW-0805">Transcription regulation</keyword>
<dbReference type="InterPro" id="IPR036427">
    <property type="entry name" value="Bromodomain-like_sf"/>
</dbReference>
<evidence type="ECO:0000256" key="9">
    <source>
        <dbReference type="ARBA" id="ARBA00023163"/>
    </source>
</evidence>
<dbReference type="GO" id="GO:0005634">
    <property type="term" value="C:nucleus"/>
    <property type="evidence" value="ECO:0007669"/>
    <property type="project" value="UniProtKB-SubCell"/>
</dbReference>
<keyword evidence="7" id="KW-0175">Coiled coil</keyword>
<dbReference type="SUPFAM" id="SSF47370">
    <property type="entry name" value="Bromodomain"/>
    <property type="match status" value="1"/>
</dbReference>
<evidence type="ECO:0000256" key="5">
    <source>
        <dbReference type="ARBA" id="ARBA00022833"/>
    </source>
</evidence>
<keyword evidence="3" id="KW-0479">Metal-binding</keyword>
<evidence type="ECO:0000256" key="11">
    <source>
        <dbReference type="PROSITE-ProRule" id="PRU00035"/>
    </source>
</evidence>
<dbReference type="InterPro" id="IPR001965">
    <property type="entry name" value="Znf_PHD"/>
</dbReference>
<dbReference type="GO" id="GO:0008270">
    <property type="term" value="F:zinc ion binding"/>
    <property type="evidence" value="ECO:0007669"/>
    <property type="project" value="UniProtKB-KW"/>
</dbReference>
<evidence type="ECO:0000256" key="8">
    <source>
        <dbReference type="ARBA" id="ARBA00023117"/>
    </source>
</evidence>
<dbReference type="InterPro" id="IPR019787">
    <property type="entry name" value="Znf_PHD-finger"/>
</dbReference>
<comment type="subcellular location">
    <subcellularLocation>
        <location evidence="1">Nucleus</location>
    </subcellularLocation>
</comment>
<feature type="region of interest" description="Disordered" evidence="13">
    <location>
        <begin position="124"/>
        <end position="145"/>
    </location>
</feature>
<dbReference type="EMBL" id="CAJPVJ010013091">
    <property type="protein sequence ID" value="CAG2174676.1"/>
    <property type="molecule type" value="Genomic_DNA"/>
</dbReference>
<keyword evidence="10" id="KW-0539">Nucleus</keyword>
<dbReference type="SMART" id="SM00249">
    <property type="entry name" value="PHD"/>
    <property type="match status" value="2"/>
</dbReference>
<dbReference type="FunFam" id="3.30.40.10:FF:000199">
    <property type="entry name" value="Bromodomain adjacent to zinc finger domain 2B"/>
    <property type="match status" value="1"/>
</dbReference>
<dbReference type="Gene3D" id="1.20.920.10">
    <property type="entry name" value="Bromodomain-like"/>
    <property type="match status" value="1"/>
</dbReference>